<protein>
    <submittedName>
        <fullName evidence="2">Uncharacterized protein</fullName>
    </submittedName>
</protein>
<dbReference type="HOGENOM" id="CLU_474860_0_0_1"/>
<name>M2RL79_CERS8</name>
<accession>M2RL79</accession>
<organism evidence="2 3">
    <name type="scientific">Ceriporiopsis subvermispora (strain B)</name>
    <name type="common">White-rot fungus</name>
    <name type="synonym">Gelatoporia subvermispora</name>
    <dbReference type="NCBI Taxonomy" id="914234"/>
    <lineage>
        <taxon>Eukaryota</taxon>
        <taxon>Fungi</taxon>
        <taxon>Dikarya</taxon>
        <taxon>Basidiomycota</taxon>
        <taxon>Agaricomycotina</taxon>
        <taxon>Agaricomycetes</taxon>
        <taxon>Polyporales</taxon>
        <taxon>Gelatoporiaceae</taxon>
        <taxon>Gelatoporia</taxon>
    </lineage>
</organism>
<feature type="region of interest" description="Disordered" evidence="1">
    <location>
        <begin position="364"/>
        <end position="390"/>
    </location>
</feature>
<dbReference type="InterPro" id="IPR036047">
    <property type="entry name" value="F-box-like_dom_sf"/>
</dbReference>
<dbReference type="SUPFAM" id="SSF81383">
    <property type="entry name" value="F-box domain"/>
    <property type="match status" value="1"/>
</dbReference>
<dbReference type="Gene3D" id="3.80.10.10">
    <property type="entry name" value="Ribonuclease Inhibitor"/>
    <property type="match status" value="1"/>
</dbReference>
<dbReference type="Proteomes" id="UP000016930">
    <property type="component" value="Unassembled WGS sequence"/>
</dbReference>
<evidence type="ECO:0000313" key="3">
    <source>
        <dbReference type="Proteomes" id="UP000016930"/>
    </source>
</evidence>
<proteinExistence type="predicted"/>
<sequence length="612" mass="69139">MTSTSLRIRDMLRKKLHPPVTSADGTAPSEVDKLYAVLPDLPQDEVDLVATLSMEELRDWAFQKMKEQSEYALSYRSLYNSTSLINRLPTELLTKIVFLWIFADFDWLERPSYGWMARMGVCRSWRAIALSTSLLWTKITSSLARAPPPLRTFLQRSCTCKISLHLRGDFVSPERKRSNSDLDVHAILAEVVARCPERVQAVYIELFYFTDTPVFNDILLTVSRECTNITTLELVSPRSSSPVRIDFSALPNLRRLLCSAQIRINALAPTRLTSLAWNCSNSLPSLLSLLQCSPELETLRLLSNDGGDATQTKDPHALAQRASPRISLPSLRKLDLCGSNHARMVHILSHFHDLQAFISIEDPCEDDEDASDNDEDANESEEDADEDEDLLPSPFLQTIPALVDACARALILYQEPAAMSIIMEGKTTRFHIIGGPRRWSVSFNLRRNGQEDGNISAIIPVLALEFGLPHFVALHIIQSQATYWLKPFDWRTTLTAVRVVYEIRVISDEPIDDLWEALGQQDGTTGVAVPDLQRIQCQLDHRRGLALNLEHTVRLMVKCLAYRKQCGVEVQLLEYEAFVESLSQQEKETHKSVKERLAPLAGITSFNVRELQ</sequence>
<evidence type="ECO:0000313" key="2">
    <source>
        <dbReference type="EMBL" id="EMD39576.1"/>
    </source>
</evidence>
<dbReference type="InterPro" id="IPR032675">
    <property type="entry name" value="LRR_dom_sf"/>
</dbReference>
<dbReference type="AlphaFoldDB" id="M2RL79"/>
<dbReference type="EMBL" id="KB445793">
    <property type="protein sequence ID" value="EMD39576.1"/>
    <property type="molecule type" value="Genomic_DNA"/>
</dbReference>
<keyword evidence="3" id="KW-1185">Reference proteome</keyword>
<reference evidence="2 3" key="1">
    <citation type="journal article" date="2012" name="Proc. Natl. Acad. Sci. U.S.A.">
        <title>Comparative genomics of Ceriporiopsis subvermispora and Phanerochaete chrysosporium provide insight into selective ligninolysis.</title>
        <authorList>
            <person name="Fernandez-Fueyo E."/>
            <person name="Ruiz-Duenas F.J."/>
            <person name="Ferreira P."/>
            <person name="Floudas D."/>
            <person name="Hibbett D.S."/>
            <person name="Canessa P."/>
            <person name="Larrondo L.F."/>
            <person name="James T.Y."/>
            <person name="Seelenfreund D."/>
            <person name="Lobos S."/>
            <person name="Polanco R."/>
            <person name="Tello M."/>
            <person name="Honda Y."/>
            <person name="Watanabe T."/>
            <person name="Watanabe T."/>
            <person name="Ryu J.S."/>
            <person name="Kubicek C.P."/>
            <person name="Schmoll M."/>
            <person name="Gaskell J."/>
            <person name="Hammel K.E."/>
            <person name="St John F.J."/>
            <person name="Vanden Wymelenberg A."/>
            <person name="Sabat G."/>
            <person name="Splinter BonDurant S."/>
            <person name="Syed K."/>
            <person name="Yadav J.S."/>
            <person name="Doddapaneni H."/>
            <person name="Subramanian V."/>
            <person name="Lavin J.L."/>
            <person name="Oguiza J.A."/>
            <person name="Perez G."/>
            <person name="Pisabarro A.G."/>
            <person name="Ramirez L."/>
            <person name="Santoyo F."/>
            <person name="Master E."/>
            <person name="Coutinho P.M."/>
            <person name="Henrissat B."/>
            <person name="Lombard V."/>
            <person name="Magnuson J.K."/>
            <person name="Kuees U."/>
            <person name="Hori C."/>
            <person name="Igarashi K."/>
            <person name="Samejima M."/>
            <person name="Held B.W."/>
            <person name="Barry K.W."/>
            <person name="LaButti K.M."/>
            <person name="Lapidus A."/>
            <person name="Lindquist E.A."/>
            <person name="Lucas S.M."/>
            <person name="Riley R."/>
            <person name="Salamov A.A."/>
            <person name="Hoffmeister D."/>
            <person name="Schwenk D."/>
            <person name="Hadar Y."/>
            <person name="Yarden O."/>
            <person name="de Vries R.P."/>
            <person name="Wiebenga A."/>
            <person name="Stenlid J."/>
            <person name="Eastwood D."/>
            <person name="Grigoriev I.V."/>
            <person name="Berka R.M."/>
            <person name="Blanchette R.A."/>
            <person name="Kersten P."/>
            <person name="Martinez A.T."/>
            <person name="Vicuna R."/>
            <person name="Cullen D."/>
        </authorList>
    </citation>
    <scope>NUCLEOTIDE SEQUENCE [LARGE SCALE GENOMIC DNA]</scope>
    <source>
        <strain evidence="2 3">B</strain>
    </source>
</reference>
<evidence type="ECO:0000256" key="1">
    <source>
        <dbReference type="SAM" id="MobiDB-lite"/>
    </source>
</evidence>
<dbReference type="SUPFAM" id="SSF52047">
    <property type="entry name" value="RNI-like"/>
    <property type="match status" value="1"/>
</dbReference>
<gene>
    <name evidence="2" type="ORF">CERSUDRAFT_92074</name>
</gene>
<dbReference type="OrthoDB" id="2757362at2759"/>